<evidence type="ECO:0000313" key="2">
    <source>
        <dbReference type="EMBL" id="MBA2881023.1"/>
    </source>
</evidence>
<name>A0A7W0C8B8_9BACT</name>
<accession>A0A7W0C8B8</accession>
<sequence length="175" mass="18915">MNSGYTQLTALFADDSRAAKAILTLRDTGWSVADVHGPIPSEAISKALGVKKSMVGWFTLLGGVMGFFLGYFLAVFTATRWDLMVSGKPVLSYVPFFIVGFEFTILFAVFGNVLGLILLARLPAYQDLPHRVTRCASDRFGVVVDCDVSKQQELQAILTQLGAEVPEESATGGES</sequence>
<keyword evidence="1" id="KW-0812">Transmembrane</keyword>
<keyword evidence="1" id="KW-0472">Membrane</keyword>
<dbReference type="EMBL" id="JACDUS010000003">
    <property type="protein sequence ID" value="MBA2881023.1"/>
    <property type="molecule type" value="Genomic_DNA"/>
</dbReference>
<keyword evidence="3" id="KW-1185">Reference proteome</keyword>
<dbReference type="Pfam" id="PF11821">
    <property type="entry name" value="ActD"/>
    <property type="match status" value="1"/>
</dbReference>
<gene>
    <name evidence="2" type="ORF">HNR65_001349</name>
</gene>
<feature type="transmembrane region" description="Helical" evidence="1">
    <location>
        <begin position="55"/>
        <end position="76"/>
    </location>
</feature>
<comment type="caution">
    <text evidence="2">The sequence shown here is derived from an EMBL/GenBank/DDBJ whole genome shotgun (WGS) entry which is preliminary data.</text>
</comment>
<dbReference type="PANTHER" id="PTHR40394">
    <property type="entry name" value="LIPOPROTEIN-RELATED"/>
    <property type="match status" value="1"/>
</dbReference>
<dbReference type="PANTHER" id="PTHR40394:SF2">
    <property type="entry name" value="QUINOL:CYTOCHROME C OXIDOREDUCTASE MEMBRANE PROTEIN"/>
    <property type="match status" value="1"/>
</dbReference>
<dbReference type="RefSeq" id="WP_181550689.1">
    <property type="nucleotide sequence ID" value="NZ_JACDUS010000003.1"/>
</dbReference>
<feature type="transmembrane region" description="Helical" evidence="1">
    <location>
        <begin position="96"/>
        <end position="120"/>
    </location>
</feature>
<evidence type="ECO:0000313" key="3">
    <source>
        <dbReference type="Proteomes" id="UP000525298"/>
    </source>
</evidence>
<dbReference type="Proteomes" id="UP000525298">
    <property type="component" value="Unassembled WGS sequence"/>
</dbReference>
<proteinExistence type="predicted"/>
<reference evidence="2 3" key="1">
    <citation type="submission" date="2020-07" db="EMBL/GenBank/DDBJ databases">
        <title>Genomic Encyclopedia of Type Strains, Phase IV (KMG-IV): sequencing the most valuable type-strain genomes for metagenomic binning, comparative biology and taxonomic classification.</title>
        <authorList>
            <person name="Goeker M."/>
        </authorList>
    </citation>
    <scope>NUCLEOTIDE SEQUENCE [LARGE SCALE GENOMIC DNA]</scope>
    <source>
        <strain evidence="2 3">DSM 17721</strain>
    </source>
</reference>
<protein>
    <submittedName>
        <fullName evidence="2">Molybdopterin-containing oxidoreductase family membrane subunit</fullName>
    </submittedName>
</protein>
<keyword evidence="1" id="KW-1133">Transmembrane helix</keyword>
<dbReference type="AlphaFoldDB" id="A0A7W0C8B8"/>
<evidence type="ECO:0000256" key="1">
    <source>
        <dbReference type="SAM" id="Phobius"/>
    </source>
</evidence>
<organism evidence="2 3">
    <name type="scientific">Desulfosalsimonas propionicica</name>
    <dbReference type="NCBI Taxonomy" id="332175"/>
    <lineage>
        <taxon>Bacteria</taxon>
        <taxon>Pseudomonadati</taxon>
        <taxon>Thermodesulfobacteriota</taxon>
        <taxon>Desulfobacteria</taxon>
        <taxon>Desulfobacterales</taxon>
        <taxon>Desulfosalsimonadaceae</taxon>
        <taxon>Desulfosalsimonas</taxon>
    </lineage>
</organism>
<dbReference type="InterPro" id="IPR021776">
    <property type="entry name" value="ActD"/>
</dbReference>